<reference evidence="2 3" key="1">
    <citation type="submission" date="2024-01" db="EMBL/GenBank/DDBJ databases">
        <title>The genomes of 5 underutilized Papilionoideae crops provide insights into root nodulation and disease resistanc.</title>
        <authorList>
            <person name="Jiang F."/>
        </authorList>
    </citation>
    <scope>NUCLEOTIDE SEQUENCE [LARGE SCALE GENOMIC DNA]</scope>
    <source>
        <strain evidence="2">LVBAO_FW01</strain>
        <tissue evidence="2">Leaves</tissue>
    </source>
</reference>
<name>A0AAN9MSY2_CANGL</name>
<evidence type="ECO:0000313" key="3">
    <source>
        <dbReference type="Proteomes" id="UP001367508"/>
    </source>
</evidence>
<keyword evidence="3" id="KW-1185">Reference proteome</keyword>
<feature type="compositionally biased region" description="Low complexity" evidence="1">
    <location>
        <begin position="117"/>
        <end position="131"/>
    </location>
</feature>
<accession>A0AAN9MSY2</accession>
<proteinExistence type="predicted"/>
<protein>
    <submittedName>
        <fullName evidence="2">Uncharacterized protein</fullName>
    </submittedName>
</protein>
<dbReference type="AlphaFoldDB" id="A0AAN9MSY2"/>
<evidence type="ECO:0000313" key="2">
    <source>
        <dbReference type="EMBL" id="KAK7360415.1"/>
    </source>
</evidence>
<dbReference type="Proteomes" id="UP001367508">
    <property type="component" value="Unassembled WGS sequence"/>
</dbReference>
<feature type="region of interest" description="Disordered" evidence="1">
    <location>
        <begin position="117"/>
        <end position="140"/>
    </location>
</feature>
<evidence type="ECO:0000256" key="1">
    <source>
        <dbReference type="SAM" id="MobiDB-lite"/>
    </source>
</evidence>
<organism evidence="2 3">
    <name type="scientific">Canavalia gladiata</name>
    <name type="common">Sword bean</name>
    <name type="synonym">Dolichos gladiatus</name>
    <dbReference type="NCBI Taxonomy" id="3824"/>
    <lineage>
        <taxon>Eukaryota</taxon>
        <taxon>Viridiplantae</taxon>
        <taxon>Streptophyta</taxon>
        <taxon>Embryophyta</taxon>
        <taxon>Tracheophyta</taxon>
        <taxon>Spermatophyta</taxon>
        <taxon>Magnoliopsida</taxon>
        <taxon>eudicotyledons</taxon>
        <taxon>Gunneridae</taxon>
        <taxon>Pentapetalae</taxon>
        <taxon>rosids</taxon>
        <taxon>fabids</taxon>
        <taxon>Fabales</taxon>
        <taxon>Fabaceae</taxon>
        <taxon>Papilionoideae</taxon>
        <taxon>50 kb inversion clade</taxon>
        <taxon>NPAAA clade</taxon>
        <taxon>indigoferoid/millettioid clade</taxon>
        <taxon>Phaseoleae</taxon>
        <taxon>Canavalia</taxon>
    </lineage>
</organism>
<gene>
    <name evidence="2" type="ORF">VNO77_02408</name>
</gene>
<comment type="caution">
    <text evidence="2">The sequence shown here is derived from an EMBL/GenBank/DDBJ whole genome shotgun (WGS) entry which is preliminary data.</text>
</comment>
<sequence>MVYLRPEIIQKFIIIWSNMVDKAAYVVSLLVSVSEAKGALVDEGEIPVLVEIAEVGSQRQKEIGTSFLANIVRTAFSLGGPAIVLNPTLYTVDKGQLAYSSIISAVSWTRPWAEALTSSSPGSKNPTSSTSARAPTLFPP</sequence>
<dbReference type="EMBL" id="JAYMYQ010000001">
    <property type="protein sequence ID" value="KAK7360415.1"/>
    <property type="molecule type" value="Genomic_DNA"/>
</dbReference>